<dbReference type="AlphaFoldDB" id="A0A9P0VX60"/>
<feature type="region of interest" description="Disordered" evidence="1">
    <location>
        <begin position="1"/>
        <end position="79"/>
    </location>
</feature>
<feature type="compositionally biased region" description="Low complexity" evidence="1">
    <location>
        <begin position="352"/>
        <end position="377"/>
    </location>
</feature>
<feature type="compositionally biased region" description="Acidic residues" evidence="1">
    <location>
        <begin position="413"/>
        <end position="456"/>
    </location>
</feature>
<feature type="compositionally biased region" description="Polar residues" evidence="1">
    <location>
        <begin position="1056"/>
        <end position="1065"/>
    </location>
</feature>
<feature type="compositionally biased region" description="Basic and acidic residues" evidence="1">
    <location>
        <begin position="613"/>
        <end position="632"/>
    </location>
</feature>
<feature type="region of interest" description="Disordered" evidence="1">
    <location>
        <begin position="588"/>
        <end position="640"/>
    </location>
</feature>
<feature type="region of interest" description="Disordered" evidence="1">
    <location>
        <begin position="883"/>
        <end position="915"/>
    </location>
</feature>
<feature type="compositionally biased region" description="Low complexity" evidence="1">
    <location>
        <begin position="58"/>
        <end position="79"/>
    </location>
</feature>
<feature type="compositionally biased region" description="Basic and acidic residues" evidence="1">
    <location>
        <begin position="302"/>
        <end position="320"/>
    </location>
</feature>
<feature type="compositionally biased region" description="Low complexity" evidence="1">
    <location>
        <begin position="598"/>
        <end position="612"/>
    </location>
</feature>
<feature type="region of interest" description="Disordered" evidence="1">
    <location>
        <begin position="1044"/>
        <end position="1065"/>
    </location>
</feature>
<comment type="caution">
    <text evidence="2">The sequence shown here is derived from an EMBL/GenBank/DDBJ whole genome shotgun (WGS) entry which is preliminary data.</text>
</comment>
<keyword evidence="3" id="KW-1185">Reference proteome</keyword>
<dbReference type="Proteomes" id="UP000837801">
    <property type="component" value="Unassembled WGS sequence"/>
</dbReference>
<feature type="region of interest" description="Disordered" evidence="1">
    <location>
        <begin position="125"/>
        <end position="171"/>
    </location>
</feature>
<feature type="compositionally biased region" description="Polar residues" evidence="1">
    <location>
        <begin position="125"/>
        <end position="136"/>
    </location>
</feature>
<feature type="region of interest" description="Disordered" evidence="1">
    <location>
        <begin position="653"/>
        <end position="695"/>
    </location>
</feature>
<dbReference type="OrthoDB" id="3973129at2759"/>
<feature type="compositionally biased region" description="Basic and acidic residues" evidence="1">
    <location>
        <begin position="9"/>
        <end position="26"/>
    </location>
</feature>
<evidence type="ECO:0000256" key="1">
    <source>
        <dbReference type="SAM" id="MobiDB-lite"/>
    </source>
</evidence>
<organism evidence="2 3">
    <name type="scientific">[Candida] railenensis</name>
    <dbReference type="NCBI Taxonomy" id="45579"/>
    <lineage>
        <taxon>Eukaryota</taxon>
        <taxon>Fungi</taxon>
        <taxon>Dikarya</taxon>
        <taxon>Ascomycota</taxon>
        <taxon>Saccharomycotina</taxon>
        <taxon>Pichiomycetes</taxon>
        <taxon>Debaryomycetaceae</taxon>
        <taxon>Kurtzmaniella</taxon>
    </lineage>
</organism>
<feature type="compositionally biased region" description="Basic and acidic residues" evidence="1">
    <location>
        <begin position="890"/>
        <end position="909"/>
    </location>
</feature>
<gene>
    <name evidence="2" type="ORF">CLIB1423_05S06018</name>
</gene>
<name>A0A9P0VX60_9ASCO</name>
<protein>
    <submittedName>
        <fullName evidence="2">Uncharacterized protein</fullName>
    </submittedName>
</protein>
<accession>A0A9P0VX60</accession>
<feature type="compositionally biased region" description="Polar residues" evidence="1">
    <location>
        <begin position="384"/>
        <end position="411"/>
    </location>
</feature>
<feature type="region of interest" description="Disordered" evidence="1">
    <location>
        <begin position="351"/>
        <end position="477"/>
    </location>
</feature>
<feature type="compositionally biased region" description="Polar residues" evidence="1">
    <location>
        <begin position="32"/>
        <end position="57"/>
    </location>
</feature>
<dbReference type="EMBL" id="CAKXYY010000005">
    <property type="protein sequence ID" value="CAH2352117.1"/>
    <property type="molecule type" value="Genomic_DNA"/>
</dbReference>
<feature type="region of interest" description="Disordered" evidence="1">
    <location>
        <begin position="218"/>
        <end position="240"/>
    </location>
</feature>
<sequence>MRSFRRNPKRNDNDDYHPTLDQKRSFEALPHINTTSHASSNTPISSPIMYSNTQFTPPQSHNNSQHVSSPSSSTNLSSPKKLLTPIRNLFHSSSNSKSNGNIAATNENLHNVLFNSPATTFSASTAVVNTPTSRQSKGLRGHKKGNNSIGSLQPLDLEPAPKPSFTHSQSQLSLHEYNKKGFSHSIGVIYSPSTTSSSTGMKLNDNNNETAFLHQSKLLPPPMKPYISTKKPMNPVATASQSSLVSQSASFHSSASASISSPITYTQPSSETSNTQTHLNTNYPNTPSSLKPPIHLSTKGANHSDDDNLEESQSRERSFNDSDISLAPSESHFQTSTTRKVSFKKKPEIFKSNSTESVDSISESESNSDSSSQFSFVKDMRGGRNTSVKYYKNTRPQPNQKLVPTFNQNDLNYEVDDYSDYDFENNGMDEDYGDDEDDDEEVGYNNAFDDDDEDEYSSYNKSYNDIEDQSKTQNNIEAPPKSELLPIGHDHDQLLDVGFELYKKGSERESNKSKVFELDDFDMEFNQNESNKDYLSLQRSLPTVQIENLSLDPSSSNKDQFNNSFHFHTGSHESFPASDDNANDILESYLDTSNSPYGSKNGSGFNSNNSSRSPEEKVQDGKFPDDVTKPEIEPESDNNLKLFEINSPLINGVTIGNNLRHRSGRSENYEGDPKRSRSLRDDQSGSPQNSFIHREVNKYVDGNGLSEKEIYQNRVYKSFHGSISDEFGSTFDNNILNKKDLDNISKTEVKEDLDTKPESRDLHDQLGLGILTRAEPNENDVPINSERKEKVRKSVNDMMDILQQFGDPEENLTTINKTSKGDSQQTKRDSILNLMSILEKVEEEAPSKTKEKQRNSILGVMNLLESLEEGLSQERAQTISTISKQIENAGKGEDRNNGDRKEMSKKDKFNNPNRKSINDMMATLASFNIESDDFSSMEKRQRNRISQLGETSNAAKIDSSIRKVPNVSEPNQIPKGKRYSWFGDDETNNFSNLATTKIGTNSSGLRNELTEDIKGIDDLRNFVFDESVIDEINQLPEDFDFEEYSNQHNSDKPDQKSSSFYRSNSYNKKPVRAGVENTFQTNKIETLNKTVTIYRSASPSNSDANRSRSISRAASARSSTSFISINEGETDTAEDCDQREITAVDRMKEYTQKKLFFDDDLKSPTKKFIFENKSCDSIPRNSFALGTITEAESPSLK</sequence>
<feature type="region of interest" description="Disordered" evidence="1">
    <location>
        <begin position="260"/>
        <end position="339"/>
    </location>
</feature>
<evidence type="ECO:0000313" key="3">
    <source>
        <dbReference type="Proteomes" id="UP000837801"/>
    </source>
</evidence>
<feature type="compositionally biased region" description="Polar residues" evidence="1">
    <location>
        <begin position="262"/>
        <end position="289"/>
    </location>
</feature>
<feature type="compositionally biased region" description="Basic and acidic residues" evidence="1">
    <location>
        <begin position="664"/>
        <end position="683"/>
    </location>
</feature>
<reference evidence="2" key="1">
    <citation type="submission" date="2022-03" db="EMBL/GenBank/DDBJ databases">
        <authorList>
            <person name="Legras J.-L."/>
            <person name="Devillers H."/>
            <person name="Grondin C."/>
        </authorList>
    </citation>
    <scope>NUCLEOTIDE SEQUENCE</scope>
    <source>
        <strain evidence="2">CLIB 1423</strain>
    </source>
</reference>
<proteinExistence type="predicted"/>
<evidence type="ECO:0000313" key="2">
    <source>
        <dbReference type="EMBL" id="CAH2352117.1"/>
    </source>
</evidence>